<keyword evidence="3" id="KW-1185">Reference proteome</keyword>
<reference evidence="2" key="1">
    <citation type="submission" date="2015-04" db="UniProtKB">
        <authorList>
            <consortium name="EnsemblPlants"/>
        </authorList>
    </citation>
    <scope>IDENTIFICATION</scope>
</reference>
<reference evidence="2" key="2">
    <citation type="submission" date="2018-05" db="EMBL/GenBank/DDBJ databases">
        <title>OgluRS3 (Oryza glumaepatula Reference Sequence Version 3).</title>
        <authorList>
            <person name="Zhang J."/>
            <person name="Kudrna D."/>
            <person name="Lee S."/>
            <person name="Talag J."/>
            <person name="Welchert J."/>
            <person name="Wing R.A."/>
        </authorList>
    </citation>
    <scope>NUCLEOTIDE SEQUENCE [LARGE SCALE GENOMIC DNA]</scope>
</reference>
<organism evidence="2">
    <name type="scientific">Oryza glumipatula</name>
    <dbReference type="NCBI Taxonomy" id="40148"/>
    <lineage>
        <taxon>Eukaryota</taxon>
        <taxon>Viridiplantae</taxon>
        <taxon>Streptophyta</taxon>
        <taxon>Embryophyta</taxon>
        <taxon>Tracheophyta</taxon>
        <taxon>Spermatophyta</taxon>
        <taxon>Magnoliopsida</taxon>
        <taxon>Liliopsida</taxon>
        <taxon>Poales</taxon>
        <taxon>Poaceae</taxon>
        <taxon>BOP clade</taxon>
        <taxon>Oryzoideae</taxon>
        <taxon>Oryzeae</taxon>
        <taxon>Oryzinae</taxon>
        <taxon>Oryza</taxon>
    </lineage>
</organism>
<protein>
    <recommendedName>
        <fullName evidence="4">Secreted protein</fullName>
    </recommendedName>
</protein>
<evidence type="ECO:0008006" key="4">
    <source>
        <dbReference type="Google" id="ProtNLM"/>
    </source>
</evidence>
<dbReference type="HOGENOM" id="CLU_2798061_0_0_1"/>
<evidence type="ECO:0000256" key="1">
    <source>
        <dbReference type="SAM" id="SignalP"/>
    </source>
</evidence>
<name>A0A0D9YWC9_9ORYZ</name>
<dbReference type="Gramene" id="OGLUM02G28210.1">
    <property type="protein sequence ID" value="OGLUM02G28210.1"/>
    <property type="gene ID" value="OGLUM02G28210"/>
</dbReference>
<feature type="signal peptide" evidence="1">
    <location>
        <begin position="1"/>
        <end position="17"/>
    </location>
</feature>
<evidence type="ECO:0000313" key="2">
    <source>
        <dbReference type="EnsemblPlants" id="OGLUM02G28210.1"/>
    </source>
</evidence>
<dbReference type="EnsemblPlants" id="OGLUM02G28210.1">
    <property type="protein sequence ID" value="OGLUM02G28210.1"/>
    <property type="gene ID" value="OGLUM02G28210"/>
</dbReference>
<dbReference type="Proteomes" id="UP000026961">
    <property type="component" value="Chromosome 2"/>
</dbReference>
<sequence>MSMWWWLLLLAARCSPPLDHQASKQFSNSSCGLADMADGLVRSLLVAAADGNSARRQARGCADAIPVN</sequence>
<keyword evidence="1" id="KW-0732">Signal</keyword>
<proteinExistence type="predicted"/>
<feature type="chain" id="PRO_5002351911" description="Secreted protein" evidence="1">
    <location>
        <begin position="18"/>
        <end position="68"/>
    </location>
</feature>
<accession>A0A0D9YWC9</accession>
<dbReference type="AlphaFoldDB" id="A0A0D9YWC9"/>
<evidence type="ECO:0000313" key="3">
    <source>
        <dbReference type="Proteomes" id="UP000026961"/>
    </source>
</evidence>